<keyword evidence="2" id="KW-0808">Transferase</keyword>
<reference evidence="4" key="1">
    <citation type="submission" date="2020-05" db="EMBL/GenBank/DDBJ databases">
        <authorList>
            <person name="Chiriac C."/>
            <person name="Salcher M."/>
            <person name="Ghai R."/>
            <person name="Kavagutti S V."/>
        </authorList>
    </citation>
    <scope>NUCLEOTIDE SEQUENCE</scope>
</reference>
<dbReference type="InterPro" id="IPR036129">
    <property type="entry name" value="Glycerate_kinase_sf"/>
</dbReference>
<dbReference type="Gene3D" id="3.90.1510.10">
    <property type="entry name" value="Glycerate kinase, domain 2"/>
    <property type="match status" value="1"/>
</dbReference>
<dbReference type="AlphaFoldDB" id="A0A6J7XS15"/>
<protein>
    <submittedName>
        <fullName evidence="4">Unannotated protein</fullName>
    </submittedName>
</protein>
<dbReference type="EMBL" id="CAFBSG010000008">
    <property type="protein sequence ID" value="CAB5240194.1"/>
    <property type="molecule type" value="Genomic_DNA"/>
</dbReference>
<dbReference type="Gene3D" id="3.40.50.10350">
    <property type="entry name" value="Glycerate kinase, domain 1"/>
    <property type="match status" value="1"/>
</dbReference>
<keyword evidence="3" id="KW-0418">Kinase</keyword>
<dbReference type="NCBIfam" id="TIGR00045">
    <property type="entry name" value="glycerate kinase"/>
    <property type="match status" value="1"/>
</dbReference>
<dbReference type="InterPro" id="IPR018193">
    <property type="entry name" value="Glyc_kinase_flavodox-like_fold"/>
</dbReference>
<dbReference type="SUPFAM" id="SSF110738">
    <property type="entry name" value="Glycerate kinase I"/>
    <property type="match status" value="1"/>
</dbReference>
<dbReference type="GO" id="GO:0031388">
    <property type="term" value="P:organic acid phosphorylation"/>
    <property type="evidence" value="ECO:0007669"/>
    <property type="project" value="InterPro"/>
</dbReference>
<accession>A0A6J7XS15</accession>
<name>A0A6J7XS15_9ZZZZ</name>
<dbReference type="InterPro" id="IPR018197">
    <property type="entry name" value="Glycerate_kinase_RE-like"/>
</dbReference>
<organism evidence="4">
    <name type="scientific">freshwater metagenome</name>
    <dbReference type="NCBI Taxonomy" id="449393"/>
    <lineage>
        <taxon>unclassified sequences</taxon>
        <taxon>metagenomes</taxon>
        <taxon>ecological metagenomes</taxon>
    </lineage>
</organism>
<sequence length="370" mass="37926">MARIVIAPDSFKGSATSGEAANAIARGWRSLRSDDEVICIPMADGGEGTLLAIEAVQPDAVRTYVDVIGPDGRDVRAYWLLGSEATAYVELAQSSGLTLMATRDAMGAHTFGLGQVLANACADARVRKIVIALGGSASTDGATGALAALGYQFLDREGVPIPLGGQSLITIDRILNTNVIAPPVDGVVALVDVNAPLLGANGAAAIFAPQKGARDSDVIALENGLRHFASLVGRADCAGSGAAGGSAYGLRTLWGAALASGAELISKMTNIDDEIRSADLVITGEGQLDAQSFSGKILGDLTHRAHSAGIEIYYCVGDYVKESAPADSAVFTLKSLALSSQDAMSDAITYLEMTGAAMARKYSLSVGSSD</sequence>
<evidence type="ECO:0000256" key="3">
    <source>
        <dbReference type="ARBA" id="ARBA00022777"/>
    </source>
</evidence>
<comment type="similarity">
    <text evidence="1">Belongs to the glycerate kinase type-1 family.</text>
</comment>
<dbReference type="PIRSF" id="PIRSF006078">
    <property type="entry name" value="GlxK"/>
    <property type="match status" value="1"/>
</dbReference>
<dbReference type="InterPro" id="IPR004381">
    <property type="entry name" value="Glycerate_kinase"/>
</dbReference>
<dbReference type="PANTHER" id="PTHR21599">
    <property type="entry name" value="GLYCERATE KINASE"/>
    <property type="match status" value="1"/>
</dbReference>
<dbReference type="PANTHER" id="PTHR21599:SF0">
    <property type="entry name" value="GLYCERATE KINASE"/>
    <property type="match status" value="1"/>
</dbReference>
<evidence type="ECO:0000256" key="2">
    <source>
        <dbReference type="ARBA" id="ARBA00022679"/>
    </source>
</evidence>
<dbReference type="GO" id="GO:0008887">
    <property type="term" value="F:glycerate kinase activity"/>
    <property type="evidence" value="ECO:0007669"/>
    <property type="project" value="InterPro"/>
</dbReference>
<proteinExistence type="inferred from homology"/>
<evidence type="ECO:0000313" key="4">
    <source>
        <dbReference type="EMBL" id="CAB5240194.1"/>
    </source>
</evidence>
<dbReference type="Pfam" id="PF02595">
    <property type="entry name" value="Gly_kinase"/>
    <property type="match status" value="1"/>
</dbReference>
<gene>
    <name evidence="4" type="ORF">UFOPK3554_00708</name>
</gene>
<evidence type="ECO:0000256" key="1">
    <source>
        <dbReference type="ARBA" id="ARBA00006284"/>
    </source>
</evidence>